<dbReference type="EMBL" id="BKCP01008737">
    <property type="protein sequence ID" value="GER49645.1"/>
    <property type="molecule type" value="Genomic_DNA"/>
</dbReference>
<reference evidence="3" key="1">
    <citation type="journal article" date="2019" name="Curr. Biol.">
        <title>Genome Sequence of Striga asiatica Provides Insight into the Evolution of Plant Parasitism.</title>
        <authorList>
            <person name="Yoshida S."/>
            <person name="Kim S."/>
            <person name="Wafula E.K."/>
            <person name="Tanskanen J."/>
            <person name="Kim Y.M."/>
            <person name="Honaas L."/>
            <person name="Yang Z."/>
            <person name="Spallek T."/>
            <person name="Conn C.E."/>
            <person name="Ichihashi Y."/>
            <person name="Cheong K."/>
            <person name="Cui S."/>
            <person name="Der J.P."/>
            <person name="Gundlach H."/>
            <person name="Jiao Y."/>
            <person name="Hori C."/>
            <person name="Ishida J.K."/>
            <person name="Kasahara H."/>
            <person name="Kiba T."/>
            <person name="Kim M.S."/>
            <person name="Koo N."/>
            <person name="Laohavisit A."/>
            <person name="Lee Y.H."/>
            <person name="Lumba S."/>
            <person name="McCourt P."/>
            <person name="Mortimer J.C."/>
            <person name="Mutuku J.M."/>
            <person name="Nomura T."/>
            <person name="Sasaki-Sekimoto Y."/>
            <person name="Seto Y."/>
            <person name="Wang Y."/>
            <person name="Wakatake T."/>
            <person name="Sakakibara H."/>
            <person name="Demura T."/>
            <person name="Yamaguchi S."/>
            <person name="Yoneyama K."/>
            <person name="Manabe R.I."/>
            <person name="Nelson D.C."/>
            <person name="Schulman A.H."/>
            <person name="Timko M.P."/>
            <person name="dePamphilis C.W."/>
            <person name="Choi D."/>
            <person name="Shirasu K."/>
        </authorList>
    </citation>
    <scope>NUCLEOTIDE SEQUENCE [LARGE SCALE GENOMIC DNA]</scope>
    <source>
        <strain evidence="3">cv. UVA1</strain>
    </source>
</reference>
<protein>
    <submittedName>
        <fullName evidence="2">Malyl-CoA lyase</fullName>
    </submittedName>
</protein>
<comment type="caution">
    <text evidence="2">The sequence shown here is derived from an EMBL/GenBank/DDBJ whole genome shotgun (WGS) entry which is preliminary data.</text>
</comment>
<feature type="region of interest" description="Disordered" evidence="1">
    <location>
        <begin position="30"/>
        <end position="73"/>
    </location>
</feature>
<evidence type="ECO:0000256" key="1">
    <source>
        <dbReference type="SAM" id="MobiDB-lite"/>
    </source>
</evidence>
<dbReference type="Proteomes" id="UP000325081">
    <property type="component" value="Unassembled WGS sequence"/>
</dbReference>
<organism evidence="2 3">
    <name type="scientific">Striga asiatica</name>
    <name type="common">Asiatic witchweed</name>
    <name type="synonym">Buchnera asiatica</name>
    <dbReference type="NCBI Taxonomy" id="4170"/>
    <lineage>
        <taxon>Eukaryota</taxon>
        <taxon>Viridiplantae</taxon>
        <taxon>Streptophyta</taxon>
        <taxon>Embryophyta</taxon>
        <taxon>Tracheophyta</taxon>
        <taxon>Spermatophyta</taxon>
        <taxon>Magnoliopsida</taxon>
        <taxon>eudicotyledons</taxon>
        <taxon>Gunneridae</taxon>
        <taxon>Pentapetalae</taxon>
        <taxon>asterids</taxon>
        <taxon>lamiids</taxon>
        <taxon>Lamiales</taxon>
        <taxon>Orobanchaceae</taxon>
        <taxon>Buchnereae</taxon>
        <taxon>Striga</taxon>
    </lineage>
</organism>
<name>A0A5A7QWF0_STRAF</name>
<sequence length="174" mass="19024">MRTELLLLVHCGRRPVHWLQAENVAGSRTSQLLPKDGAEQSSVSESSKLSDYGRDSRAVTARQRSRPEVAGGLGSSEVAPVCFAMCHSSISRDQIGYHYNCSRKNFGDKGEVGSTEEVNEGSGGERTPLVFTFCRASNSAISFFKEVTSALSPATVRLVRIFFLKTGFVCLFPR</sequence>
<evidence type="ECO:0000313" key="3">
    <source>
        <dbReference type="Proteomes" id="UP000325081"/>
    </source>
</evidence>
<keyword evidence="3" id="KW-1185">Reference proteome</keyword>
<gene>
    <name evidence="2" type="ORF">STAS_26900</name>
</gene>
<accession>A0A5A7QWF0</accession>
<dbReference type="AlphaFoldDB" id="A0A5A7QWF0"/>
<dbReference type="GO" id="GO:0016829">
    <property type="term" value="F:lyase activity"/>
    <property type="evidence" value="ECO:0007669"/>
    <property type="project" value="UniProtKB-KW"/>
</dbReference>
<proteinExistence type="predicted"/>
<feature type="compositionally biased region" description="Low complexity" evidence="1">
    <location>
        <begin position="41"/>
        <end position="50"/>
    </location>
</feature>
<evidence type="ECO:0000313" key="2">
    <source>
        <dbReference type="EMBL" id="GER49645.1"/>
    </source>
</evidence>
<keyword evidence="2" id="KW-0456">Lyase</keyword>